<dbReference type="AlphaFoldDB" id="A0AAE1KTA2"/>
<evidence type="ECO:0000313" key="2">
    <source>
        <dbReference type="EMBL" id="KAK3883043.1"/>
    </source>
</evidence>
<name>A0AAE1KTA2_PETCI</name>
<gene>
    <name evidence="2" type="ORF">Pcinc_012618</name>
</gene>
<organism evidence="2 3">
    <name type="scientific">Petrolisthes cinctipes</name>
    <name type="common">Flat porcelain crab</name>
    <dbReference type="NCBI Taxonomy" id="88211"/>
    <lineage>
        <taxon>Eukaryota</taxon>
        <taxon>Metazoa</taxon>
        <taxon>Ecdysozoa</taxon>
        <taxon>Arthropoda</taxon>
        <taxon>Crustacea</taxon>
        <taxon>Multicrustacea</taxon>
        <taxon>Malacostraca</taxon>
        <taxon>Eumalacostraca</taxon>
        <taxon>Eucarida</taxon>
        <taxon>Decapoda</taxon>
        <taxon>Pleocyemata</taxon>
        <taxon>Anomura</taxon>
        <taxon>Galatheoidea</taxon>
        <taxon>Porcellanidae</taxon>
        <taxon>Petrolisthes</taxon>
    </lineage>
</organism>
<dbReference type="EMBL" id="JAWQEG010001032">
    <property type="protein sequence ID" value="KAK3883043.1"/>
    <property type="molecule type" value="Genomic_DNA"/>
</dbReference>
<dbReference type="Proteomes" id="UP001286313">
    <property type="component" value="Unassembled WGS sequence"/>
</dbReference>
<keyword evidence="3" id="KW-1185">Reference proteome</keyword>
<sequence>MSNKTEEIVKGILCPRERYIHHVRGMWPRGGRSFVFCVAGWLAGWSKGQKYLYREIGERRWKVKCEAKEEHIQARGREDVEQGIYRLMAEKEDEEEMGLRGGGRRRKEEIRGEE</sequence>
<comment type="caution">
    <text evidence="2">The sequence shown here is derived from an EMBL/GenBank/DDBJ whole genome shotgun (WGS) entry which is preliminary data.</text>
</comment>
<proteinExistence type="predicted"/>
<reference evidence="2" key="1">
    <citation type="submission" date="2023-10" db="EMBL/GenBank/DDBJ databases">
        <title>Genome assemblies of two species of porcelain crab, Petrolisthes cinctipes and Petrolisthes manimaculis (Anomura: Porcellanidae).</title>
        <authorList>
            <person name="Angst P."/>
        </authorList>
    </citation>
    <scope>NUCLEOTIDE SEQUENCE</scope>
    <source>
        <strain evidence="2">PB745_01</strain>
        <tissue evidence="2">Gill</tissue>
    </source>
</reference>
<evidence type="ECO:0000313" key="3">
    <source>
        <dbReference type="Proteomes" id="UP001286313"/>
    </source>
</evidence>
<feature type="region of interest" description="Disordered" evidence="1">
    <location>
        <begin position="93"/>
        <end position="114"/>
    </location>
</feature>
<evidence type="ECO:0000256" key="1">
    <source>
        <dbReference type="SAM" id="MobiDB-lite"/>
    </source>
</evidence>
<accession>A0AAE1KTA2</accession>
<protein>
    <submittedName>
        <fullName evidence="2">Uncharacterized protein</fullName>
    </submittedName>
</protein>